<dbReference type="Gene3D" id="3.40.630.30">
    <property type="match status" value="1"/>
</dbReference>
<feature type="domain" description="N-acetyltransferase" evidence="7">
    <location>
        <begin position="1"/>
        <end position="145"/>
    </location>
</feature>
<keyword evidence="3 5" id="KW-0808">Transferase</keyword>
<reference evidence="9" key="1">
    <citation type="journal article" date="2018" name="Front. Microbiol.">
        <title>Genome-Based Analysis Reveals the Taxonomy and Diversity of the Family Idiomarinaceae.</title>
        <authorList>
            <person name="Liu Y."/>
            <person name="Lai Q."/>
            <person name="Shao Z."/>
        </authorList>
    </citation>
    <scope>NUCLEOTIDE SEQUENCE [LARGE SCALE GENOMIC DNA]</scope>
    <source>
        <strain evidence="9">PO-M2</strain>
    </source>
</reference>
<dbReference type="InterPro" id="IPR000182">
    <property type="entry name" value="GNAT_dom"/>
</dbReference>
<evidence type="ECO:0000313" key="8">
    <source>
        <dbReference type="EMBL" id="RUO51801.1"/>
    </source>
</evidence>
<keyword evidence="4 5" id="KW-0012">Acyltransferase</keyword>
<dbReference type="HAMAP" id="MF_02210">
    <property type="entry name" value="RimI"/>
    <property type="match status" value="1"/>
</dbReference>
<evidence type="ECO:0000256" key="3">
    <source>
        <dbReference type="ARBA" id="ARBA00022679"/>
    </source>
</evidence>
<proteinExistence type="inferred from homology"/>
<comment type="subcellular location">
    <subcellularLocation>
        <location evidence="5 6">Cytoplasm</location>
    </subcellularLocation>
</comment>
<dbReference type="GO" id="GO:0008999">
    <property type="term" value="F:protein-N-terminal-alanine acetyltransferase activity"/>
    <property type="evidence" value="ECO:0007669"/>
    <property type="project" value="UniProtKB-UniRule"/>
</dbReference>
<dbReference type="Proteomes" id="UP000287649">
    <property type="component" value="Unassembled WGS sequence"/>
</dbReference>
<dbReference type="PROSITE" id="PS51186">
    <property type="entry name" value="GNAT"/>
    <property type="match status" value="1"/>
</dbReference>
<evidence type="ECO:0000313" key="9">
    <source>
        <dbReference type="Proteomes" id="UP000287649"/>
    </source>
</evidence>
<dbReference type="PANTHER" id="PTHR43420">
    <property type="entry name" value="ACETYLTRANSFERASE"/>
    <property type="match status" value="1"/>
</dbReference>
<evidence type="ECO:0000256" key="1">
    <source>
        <dbReference type="ARBA" id="ARBA00005395"/>
    </source>
</evidence>
<dbReference type="AlphaFoldDB" id="A0A432XT95"/>
<comment type="caution">
    <text evidence="5">Lacks conserved residue(s) required for the propagation of feature annotation.</text>
</comment>
<evidence type="ECO:0000259" key="7">
    <source>
        <dbReference type="PROSITE" id="PS51186"/>
    </source>
</evidence>
<dbReference type="EC" id="2.3.1.266" evidence="5 6"/>
<keyword evidence="2 5" id="KW-0963">Cytoplasm</keyword>
<feature type="binding site" evidence="5">
    <location>
        <begin position="68"/>
        <end position="70"/>
    </location>
    <ligand>
        <name>acetyl-CoA</name>
        <dbReference type="ChEBI" id="CHEBI:57288"/>
    </ligand>
</feature>
<dbReference type="InterPro" id="IPR016181">
    <property type="entry name" value="Acyl_CoA_acyltransferase"/>
</dbReference>
<evidence type="ECO:0000256" key="2">
    <source>
        <dbReference type="ARBA" id="ARBA00022490"/>
    </source>
</evidence>
<dbReference type="Pfam" id="PF00583">
    <property type="entry name" value="Acetyltransf_1"/>
    <property type="match status" value="1"/>
</dbReference>
<evidence type="ECO:0000256" key="6">
    <source>
        <dbReference type="RuleBase" id="RU363094"/>
    </source>
</evidence>
<feature type="active site" description="Proton acceptor" evidence="5">
    <location>
        <position position="101"/>
    </location>
</feature>
<dbReference type="CDD" id="cd04301">
    <property type="entry name" value="NAT_SF"/>
    <property type="match status" value="1"/>
</dbReference>
<dbReference type="InterPro" id="IPR006464">
    <property type="entry name" value="AcTrfase_RimI/Ard1"/>
</dbReference>
<dbReference type="OrthoDB" id="9796919at2"/>
<accession>A0A432XT95</accession>
<dbReference type="InterPro" id="IPR050680">
    <property type="entry name" value="YpeA/RimI_acetyltransf"/>
</dbReference>
<comment type="similarity">
    <text evidence="1 5 6">Belongs to the acetyltransferase family. RimI subfamily.</text>
</comment>
<dbReference type="EMBL" id="PIPX01000004">
    <property type="protein sequence ID" value="RUO51801.1"/>
    <property type="molecule type" value="Genomic_DNA"/>
</dbReference>
<evidence type="ECO:0000256" key="4">
    <source>
        <dbReference type="ARBA" id="ARBA00023315"/>
    </source>
</evidence>
<dbReference type="SUPFAM" id="SSF55729">
    <property type="entry name" value="Acyl-CoA N-acyltransferases (Nat)"/>
    <property type="match status" value="1"/>
</dbReference>
<evidence type="ECO:0000256" key="5">
    <source>
        <dbReference type="HAMAP-Rule" id="MF_02210"/>
    </source>
</evidence>
<dbReference type="PANTHER" id="PTHR43420:SF51">
    <property type="entry name" value="PEPTIDYL-LYSINE N-ACETYLTRANSFERASE YIAC"/>
    <property type="match status" value="1"/>
</dbReference>
<dbReference type="GO" id="GO:0005737">
    <property type="term" value="C:cytoplasm"/>
    <property type="evidence" value="ECO:0007669"/>
    <property type="project" value="UniProtKB-SubCell"/>
</dbReference>
<keyword evidence="9" id="KW-1185">Reference proteome</keyword>
<sequence>MITRLTHYEPRMLAIEQASHVVPWSERTLESCFQADYRVYGWFAGSEKVLQGFYIAHLVCDELTLMNIAVHPDLQGQGIGRLLMQHLLTLATQEHASIWLEVRASNRPAQALYLSVGFSEVGRRPDYYAVANGREDAVVMRWDAADRVEES</sequence>
<feature type="active site" description="Proton donor" evidence="5">
    <location>
        <position position="113"/>
    </location>
</feature>
<comment type="caution">
    <text evidence="8">The sequence shown here is derived from an EMBL/GenBank/DDBJ whole genome shotgun (WGS) entry which is preliminary data.</text>
</comment>
<feature type="binding site" evidence="5">
    <location>
        <position position="106"/>
    </location>
    <ligand>
        <name>acetyl-CoA</name>
        <dbReference type="ChEBI" id="CHEBI:57288"/>
    </ligand>
</feature>
<dbReference type="RefSeq" id="WP_126774173.1">
    <property type="nucleotide sequence ID" value="NZ_JANQBU010000004.1"/>
</dbReference>
<protein>
    <recommendedName>
        <fullName evidence="5 6">[Ribosomal protein bS18]-alanine N-acetyltransferase</fullName>
        <ecNumber evidence="5 6">2.3.1.266</ecNumber>
    </recommendedName>
</protein>
<gene>
    <name evidence="5 8" type="primary">rimI</name>
    <name evidence="8" type="ORF">CWI70_12315</name>
</gene>
<dbReference type="InterPro" id="IPR043690">
    <property type="entry name" value="RimI"/>
</dbReference>
<comment type="catalytic activity">
    <reaction evidence="5 6">
        <text>N-terminal L-alanyl-[ribosomal protein bS18] + acetyl-CoA = N-terminal N(alpha)-acetyl-L-alanyl-[ribosomal protein bS18] + CoA + H(+)</text>
        <dbReference type="Rhea" id="RHEA:43756"/>
        <dbReference type="Rhea" id="RHEA-COMP:10676"/>
        <dbReference type="Rhea" id="RHEA-COMP:10677"/>
        <dbReference type="ChEBI" id="CHEBI:15378"/>
        <dbReference type="ChEBI" id="CHEBI:57287"/>
        <dbReference type="ChEBI" id="CHEBI:57288"/>
        <dbReference type="ChEBI" id="CHEBI:64718"/>
        <dbReference type="ChEBI" id="CHEBI:83683"/>
        <dbReference type="EC" id="2.3.1.266"/>
    </reaction>
</comment>
<dbReference type="NCBIfam" id="TIGR01575">
    <property type="entry name" value="rimI"/>
    <property type="match status" value="1"/>
</dbReference>
<name>A0A432XT95_9GAMM</name>
<organism evidence="8 9">
    <name type="scientific">Pseudidiomarina homiensis</name>
    <dbReference type="NCBI Taxonomy" id="364198"/>
    <lineage>
        <taxon>Bacteria</taxon>
        <taxon>Pseudomonadati</taxon>
        <taxon>Pseudomonadota</taxon>
        <taxon>Gammaproteobacteria</taxon>
        <taxon>Alteromonadales</taxon>
        <taxon>Idiomarinaceae</taxon>
        <taxon>Pseudidiomarina</taxon>
    </lineage>
</organism>
<comment type="function">
    <text evidence="5 6">Acetylates the N-terminal alanine of ribosomal protein bS18.</text>
</comment>